<name>A0A0W8IFN8_9MICC</name>
<gene>
    <name evidence="2" type="ORF">AVL63_01100</name>
    <name evidence="3" type="ORF">HNR24_001459</name>
</gene>
<dbReference type="EMBL" id="JACJIH010000001">
    <property type="protein sequence ID" value="MBA8921526.1"/>
    <property type="molecule type" value="Genomic_DNA"/>
</dbReference>
<dbReference type="AlphaFoldDB" id="A0A0W8IFN8"/>
<dbReference type="Proteomes" id="UP000546252">
    <property type="component" value="Unassembled WGS sequence"/>
</dbReference>
<evidence type="ECO:0000256" key="1">
    <source>
        <dbReference type="SAM" id="MobiDB-lite"/>
    </source>
</evidence>
<protein>
    <submittedName>
        <fullName evidence="3">DivIVA domain-containing protein</fullName>
    </submittedName>
</protein>
<dbReference type="Gene3D" id="6.10.250.660">
    <property type="match status" value="1"/>
</dbReference>
<sequence length="149" mass="16129">MLWLYLLAVVLLGLVVAALLGRWEGAAVPGEESDLDGSGVDELLRLRAGARITADDLQEVRLDSAVRGYRMDQVDRLLDALGKQLHDLQLERPPMQHQASISQTMPEADTSVARMTADGDPEGQAHGPADKDLSAPRQDHPKRGTSGVE</sequence>
<dbReference type="InterPro" id="IPR019933">
    <property type="entry name" value="DivIVA_domain"/>
</dbReference>
<dbReference type="EMBL" id="LQBM01000003">
    <property type="protein sequence ID" value="KUG58694.1"/>
    <property type="molecule type" value="Genomic_DNA"/>
</dbReference>
<evidence type="ECO:0000313" key="2">
    <source>
        <dbReference type="EMBL" id="KUG58694.1"/>
    </source>
</evidence>
<reference evidence="2" key="2">
    <citation type="submission" date="2015-12" db="EMBL/GenBank/DDBJ databases">
        <authorList>
            <person name="Shamseldin A."/>
            <person name="Moawad H."/>
            <person name="Abd El-Rahim W.M."/>
            <person name="Sadowsky M.J."/>
        </authorList>
    </citation>
    <scope>NUCLEOTIDE SEQUENCE [LARGE SCALE GENOMIC DNA]</scope>
    <source>
        <strain evidence="2">CD08_7</strain>
    </source>
</reference>
<dbReference type="STRING" id="317018.AVL63_01100"/>
<feature type="compositionally biased region" description="Basic and acidic residues" evidence="1">
    <location>
        <begin position="128"/>
        <end position="142"/>
    </location>
</feature>
<evidence type="ECO:0000313" key="5">
    <source>
        <dbReference type="Proteomes" id="UP000546252"/>
    </source>
</evidence>
<reference evidence="4" key="1">
    <citation type="submission" date="2015-12" db="EMBL/GenBank/DDBJ databases">
        <authorList>
            <person name="Nair G.R."/>
            <person name="Kaur G."/>
            <person name="Mayilraj S."/>
        </authorList>
    </citation>
    <scope>NUCLEOTIDE SEQUENCE [LARGE SCALE GENOMIC DNA]</scope>
    <source>
        <strain evidence="4">CD08_7</strain>
    </source>
</reference>
<dbReference type="Proteomes" id="UP000054023">
    <property type="component" value="Unassembled WGS sequence"/>
</dbReference>
<evidence type="ECO:0000313" key="4">
    <source>
        <dbReference type="Proteomes" id="UP000054023"/>
    </source>
</evidence>
<dbReference type="RefSeq" id="WP_058888374.1">
    <property type="nucleotide sequence ID" value="NZ_BAAAKT010000004.1"/>
</dbReference>
<organism evidence="2 4">
    <name type="scientific">Nesterenkonia jeotgali</name>
    <dbReference type="NCBI Taxonomy" id="317018"/>
    <lineage>
        <taxon>Bacteria</taxon>
        <taxon>Bacillati</taxon>
        <taxon>Actinomycetota</taxon>
        <taxon>Actinomycetes</taxon>
        <taxon>Micrococcales</taxon>
        <taxon>Micrococcaceae</taxon>
        <taxon>Nesterenkonia</taxon>
    </lineage>
</organism>
<comment type="caution">
    <text evidence="2">The sequence shown here is derived from an EMBL/GenBank/DDBJ whole genome shotgun (WGS) entry which is preliminary data.</text>
</comment>
<evidence type="ECO:0000313" key="3">
    <source>
        <dbReference type="EMBL" id="MBA8921526.1"/>
    </source>
</evidence>
<dbReference type="OrthoDB" id="3404379at2"/>
<feature type="region of interest" description="Disordered" evidence="1">
    <location>
        <begin position="88"/>
        <end position="149"/>
    </location>
</feature>
<dbReference type="NCBIfam" id="TIGR03544">
    <property type="entry name" value="DivI1A_domain"/>
    <property type="match status" value="1"/>
</dbReference>
<accession>A0A0W8IFN8</accession>
<keyword evidence="4" id="KW-1185">Reference proteome</keyword>
<proteinExistence type="predicted"/>
<reference evidence="3 5" key="3">
    <citation type="submission" date="2020-08" db="EMBL/GenBank/DDBJ databases">
        <title>Sequencing the genomes of 1000 actinobacteria strains.</title>
        <authorList>
            <person name="Klenk H.-P."/>
        </authorList>
    </citation>
    <scope>NUCLEOTIDE SEQUENCE [LARGE SCALE GENOMIC DNA]</scope>
    <source>
        <strain evidence="3 5">DSM 19081</strain>
    </source>
</reference>